<reference evidence="1" key="1">
    <citation type="journal article" date="2023" name="BMC Genomics">
        <title>Chromosome-level genome assemblies of Cutaneotrichosporon spp. (Trichosporonales, Basidiomycota) reveal imbalanced evolution between nucleotide sequences and chromosome synteny.</title>
        <authorList>
            <person name="Kobayashi Y."/>
            <person name="Kayamori A."/>
            <person name="Aoki K."/>
            <person name="Shiwa Y."/>
            <person name="Matsutani M."/>
            <person name="Fujita N."/>
            <person name="Sugita T."/>
            <person name="Iwasaki W."/>
            <person name="Tanaka N."/>
            <person name="Takashima M."/>
        </authorList>
    </citation>
    <scope>NUCLEOTIDE SEQUENCE</scope>
    <source>
        <strain evidence="1">HIS019</strain>
    </source>
</reference>
<protein>
    <submittedName>
        <fullName evidence="1">Uncharacterized protein</fullName>
    </submittedName>
</protein>
<dbReference type="GeneID" id="85493151"/>
<dbReference type="Proteomes" id="UP001233271">
    <property type="component" value="Chromosome 2"/>
</dbReference>
<gene>
    <name evidence="1" type="ORF">CcaverHIS019_0206420</name>
</gene>
<sequence length="93" mass="10577">MKLNILALAPLAIAAPVQERAEASLAQGRATLKPIPGMTARDNTHEKRLNYVGENVSCIWNLQDPGKKCWEAGFRYYSQFPDLPLICCWERMW</sequence>
<keyword evidence="2" id="KW-1185">Reference proteome</keyword>
<evidence type="ECO:0000313" key="2">
    <source>
        <dbReference type="Proteomes" id="UP001233271"/>
    </source>
</evidence>
<proteinExistence type="predicted"/>
<dbReference type="RefSeq" id="XP_060454546.1">
    <property type="nucleotide sequence ID" value="XM_060597675.1"/>
</dbReference>
<organism evidence="1 2">
    <name type="scientific">Cutaneotrichosporon cavernicola</name>
    <dbReference type="NCBI Taxonomy" id="279322"/>
    <lineage>
        <taxon>Eukaryota</taxon>
        <taxon>Fungi</taxon>
        <taxon>Dikarya</taxon>
        <taxon>Basidiomycota</taxon>
        <taxon>Agaricomycotina</taxon>
        <taxon>Tremellomycetes</taxon>
        <taxon>Trichosporonales</taxon>
        <taxon>Trichosporonaceae</taxon>
        <taxon>Cutaneotrichosporon</taxon>
    </lineage>
</organism>
<name>A0AA48I8Z8_9TREE</name>
<dbReference type="EMBL" id="AP028213">
    <property type="protein sequence ID" value="BEI89280.1"/>
    <property type="molecule type" value="Genomic_DNA"/>
</dbReference>
<dbReference type="KEGG" id="ccac:CcaHIS019_0206420"/>
<evidence type="ECO:0000313" key="1">
    <source>
        <dbReference type="EMBL" id="BEI89280.1"/>
    </source>
</evidence>
<accession>A0AA48I8Z8</accession>
<dbReference type="AlphaFoldDB" id="A0AA48I8Z8"/>